<name>A0A2B7YQB8_POLH7</name>
<dbReference type="PANTHER" id="PTHR46009">
    <property type="entry name" value="VACUOLAR PROTEIN SORTING-ASSOCIATED PROTEIN VTA1 HOMOLOG"/>
    <property type="match status" value="1"/>
</dbReference>
<feature type="domain" description="Vta1 C-terminal" evidence="11">
    <location>
        <begin position="393"/>
        <end position="429"/>
    </location>
</feature>
<organism evidence="12 13">
    <name type="scientific">Polytolypa hystricis (strain UAMH7299)</name>
    <dbReference type="NCBI Taxonomy" id="1447883"/>
    <lineage>
        <taxon>Eukaryota</taxon>
        <taxon>Fungi</taxon>
        <taxon>Dikarya</taxon>
        <taxon>Ascomycota</taxon>
        <taxon>Pezizomycotina</taxon>
        <taxon>Eurotiomycetes</taxon>
        <taxon>Eurotiomycetidae</taxon>
        <taxon>Onygenales</taxon>
        <taxon>Onygenales incertae sedis</taxon>
        <taxon>Polytolypa</taxon>
    </lineage>
</organism>
<dbReference type="PANTHER" id="PTHR46009:SF1">
    <property type="entry name" value="VACUOLAR PROTEIN SORTING-ASSOCIATED PROTEIN VTA1 HOMOLOG"/>
    <property type="match status" value="1"/>
</dbReference>
<evidence type="ECO:0000256" key="2">
    <source>
        <dbReference type="ARBA" id="ARBA00004496"/>
    </source>
</evidence>
<sequence length="432" mass="46905">MAANIPAELKTADISRFAHRASQLEKAKPIITYWCNYWIANQILSKGLHSSDDECMKYTTDLMDKLEKFKSENADNDAVTDDVAGQAYVEQFALETFQRADNAVLSNKASLQTADTFQAAATFMELCQVWGPIDPELAAKVKFAKYHALRIAKAVKAGEDPNLSNPRVEETQGAEDELELDPNDPEVKALHNPSSSESRPEPKPRQPSVEEVPDDFDRVQRRLAGQSSLDESLHPSRSSSAAPQPQQGGNSPPTAMPSEGLPNPPVFQGRTIDADSHRNQRPSHMAQSTFLDLPAAPSDFPPGTPVSTPPVVPTQTHLGAAPDSFPSLNTFQSFPPPSMPSGTDQQEPQPPVTSQPQVRPAAPTTPSILAQSSRPTAPDLAYPRSTPHQTVDEDSIGQAQKHARWAVSALNFDDVDTAIKELRNALNSLGAQ</sequence>
<dbReference type="GO" id="GO:0010008">
    <property type="term" value="C:endosome membrane"/>
    <property type="evidence" value="ECO:0007669"/>
    <property type="project" value="UniProtKB-SubCell"/>
</dbReference>
<dbReference type="AlphaFoldDB" id="A0A2B7YQB8"/>
<dbReference type="Gene3D" id="1.25.40.270">
    <property type="entry name" value="Vacuolar protein sorting-associated protein vta1"/>
    <property type="match status" value="1"/>
</dbReference>
<keyword evidence="8" id="KW-0472">Membrane</keyword>
<comment type="subcellular location">
    <subcellularLocation>
        <location evidence="2">Cytoplasm</location>
    </subcellularLocation>
    <subcellularLocation>
        <location evidence="1">Endosome membrane</location>
        <topology evidence="1">Peripheral membrane protein</topology>
    </subcellularLocation>
</comment>
<evidence type="ECO:0000256" key="1">
    <source>
        <dbReference type="ARBA" id="ARBA00004481"/>
    </source>
</evidence>
<keyword evidence="5" id="KW-0963">Cytoplasm</keyword>
<evidence type="ECO:0000256" key="5">
    <source>
        <dbReference type="ARBA" id="ARBA00022490"/>
    </source>
</evidence>
<dbReference type="InterPro" id="IPR044538">
    <property type="entry name" value="Vta1-like"/>
</dbReference>
<dbReference type="GO" id="GO:0032511">
    <property type="term" value="P:late endosome to vacuole transport via multivesicular body sorting pathway"/>
    <property type="evidence" value="ECO:0007669"/>
    <property type="project" value="InterPro"/>
</dbReference>
<evidence type="ECO:0000256" key="8">
    <source>
        <dbReference type="ARBA" id="ARBA00023136"/>
    </source>
</evidence>
<dbReference type="GO" id="GO:0015031">
    <property type="term" value="P:protein transport"/>
    <property type="evidence" value="ECO:0007669"/>
    <property type="project" value="UniProtKB-KW"/>
</dbReference>
<dbReference type="EMBL" id="PDNA01000026">
    <property type="protein sequence ID" value="PGH23229.1"/>
    <property type="molecule type" value="Genomic_DNA"/>
</dbReference>
<dbReference type="InterPro" id="IPR041212">
    <property type="entry name" value="Vta1_C"/>
</dbReference>
<dbReference type="OrthoDB" id="391137at2759"/>
<dbReference type="InterPro" id="IPR023175">
    <property type="entry name" value="Vta1/CALS_N_sf"/>
</dbReference>
<dbReference type="Pfam" id="PF04652">
    <property type="entry name" value="Vta1"/>
    <property type="match status" value="1"/>
</dbReference>
<evidence type="ECO:0000313" key="13">
    <source>
        <dbReference type="Proteomes" id="UP000224634"/>
    </source>
</evidence>
<feature type="compositionally biased region" description="Polar residues" evidence="9">
    <location>
        <begin position="364"/>
        <end position="375"/>
    </location>
</feature>
<keyword evidence="4" id="KW-0813">Transport</keyword>
<dbReference type="Gene3D" id="1.20.5.420">
    <property type="entry name" value="Immunoglobulin FC, subunit C"/>
    <property type="match status" value="1"/>
</dbReference>
<evidence type="ECO:0000256" key="6">
    <source>
        <dbReference type="ARBA" id="ARBA00022753"/>
    </source>
</evidence>
<evidence type="ECO:0000313" key="12">
    <source>
        <dbReference type="EMBL" id="PGH23229.1"/>
    </source>
</evidence>
<evidence type="ECO:0000256" key="7">
    <source>
        <dbReference type="ARBA" id="ARBA00022927"/>
    </source>
</evidence>
<dbReference type="STRING" id="1447883.A0A2B7YQB8"/>
<proteinExistence type="inferred from homology"/>
<evidence type="ECO:0000259" key="11">
    <source>
        <dbReference type="Pfam" id="PF18097"/>
    </source>
</evidence>
<feature type="domain" description="Vta1/callose synthase N-terminal" evidence="10">
    <location>
        <begin position="13"/>
        <end position="156"/>
    </location>
</feature>
<reference evidence="12 13" key="1">
    <citation type="submission" date="2017-10" db="EMBL/GenBank/DDBJ databases">
        <title>Comparative genomics in systemic dimorphic fungi from Ajellomycetaceae.</title>
        <authorList>
            <person name="Munoz J.F."/>
            <person name="Mcewen J.G."/>
            <person name="Clay O.K."/>
            <person name="Cuomo C.A."/>
        </authorList>
    </citation>
    <scope>NUCLEOTIDE SEQUENCE [LARGE SCALE GENOMIC DNA]</scope>
    <source>
        <strain evidence="12 13">UAMH7299</strain>
    </source>
</reference>
<feature type="compositionally biased region" description="Pro residues" evidence="9">
    <location>
        <begin position="299"/>
        <end position="312"/>
    </location>
</feature>
<accession>A0A2B7YQB8</accession>
<evidence type="ECO:0000256" key="9">
    <source>
        <dbReference type="SAM" id="MobiDB-lite"/>
    </source>
</evidence>
<comment type="similarity">
    <text evidence="3">Belongs to the VTA1 family.</text>
</comment>
<keyword evidence="7" id="KW-0653">Protein transport</keyword>
<dbReference type="Proteomes" id="UP000224634">
    <property type="component" value="Unassembled WGS sequence"/>
</dbReference>
<dbReference type="Pfam" id="PF18097">
    <property type="entry name" value="Vta1_C"/>
    <property type="match status" value="1"/>
</dbReference>
<keyword evidence="13" id="KW-1185">Reference proteome</keyword>
<evidence type="ECO:0000259" key="10">
    <source>
        <dbReference type="Pfam" id="PF04652"/>
    </source>
</evidence>
<dbReference type="InterPro" id="IPR039431">
    <property type="entry name" value="Vta1/CALS_N"/>
</dbReference>
<keyword evidence="6" id="KW-0967">Endosome</keyword>
<gene>
    <name evidence="12" type="ORF">AJ80_02645</name>
</gene>
<feature type="compositionally biased region" description="Low complexity" evidence="9">
    <location>
        <begin position="235"/>
        <end position="247"/>
    </location>
</feature>
<dbReference type="GO" id="GO:0005771">
    <property type="term" value="C:multivesicular body"/>
    <property type="evidence" value="ECO:0007669"/>
    <property type="project" value="TreeGrafter"/>
</dbReference>
<evidence type="ECO:0000256" key="4">
    <source>
        <dbReference type="ARBA" id="ARBA00022448"/>
    </source>
</evidence>
<feature type="compositionally biased region" description="Acidic residues" evidence="9">
    <location>
        <begin position="172"/>
        <end position="184"/>
    </location>
</feature>
<evidence type="ECO:0008006" key="14">
    <source>
        <dbReference type="Google" id="ProtNLM"/>
    </source>
</evidence>
<comment type="caution">
    <text evidence="12">The sequence shown here is derived from an EMBL/GenBank/DDBJ whole genome shotgun (WGS) entry which is preliminary data.</text>
</comment>
<protein>
    <recommendedName>
        <fullName evidence="14">Vta1 C-terminal domain-containing protein</fullName>
    </recommendedName>
</protein>
<evidence type="ECO:0000256" key="3">
    <source>
        <dbReference type="ARBA" id="ARBA00007895"/>
    </source>
</evidence>
<feature type="region of interest" description="Disordered" evidence="9">
    <location>
        <begin position="159"/>
        <end position="397"/>
    </location>
</feature>